<dbReference type="STRING" id="483547.GSUB_04925"/>
<dbReference type="Proteomes" id="UP000035036">
    <property type="component" value="Chromosome"/>
</dbReference>
<dbReference type="NCBIfam" id="TIGR02532">
    <property type="entry name" value="IV_pilin_GFxxxE"/>
    <property type="match status" value="1"/>
</dbReference>
<protein>
    <recommendedName>
        <fullName evidence="4">Pilus assembly protein PilV</fullName>
    </recommendedName>
</protein>
<dbReference type="AlphaFoldDB" id="A0A0B5FPR7"/>
<dbReference type="EMBL" id="CP010311">
    <property type="protein sequence ID" value="AJF06035.1"/>
    <property type="molecule type" value="Genomic_DNA"/>
</dbReference>
<organism evidence="2 3">
    <name type="scientific">Geoalkalibacter subterraneus</name>
    <dbReference type="NCBI Taxonomy" id="483547"/>
    <lineage>
        <taxon>Bacteria</taxon>
        <taxon>Pseudomonadati</taxon>
        <taxon>Thermodesulfobacteriota</taxon>
        <taxon>Desulfuromonadia</taxon>
        <taxon>Desulfuromonadales</taxon>
        <taxon>Geoalkalibacteraceae</taxon>
        <taxon>Geoalkalibacter</taxon>
    </lineage>
</organism>
<evidence type="ECO:0000256" key="1">
    <source>
        <dbReference type="SAM" id="Phobius"/>
    </source>
</evidence>
<dbReference type="SUPFAM" id="SSF54523">
    <property type="entry name" value="Pili subunits"/>
    <property type="match status" value="1"/>
</dbReference>
<keyword evidence="1" id="KW-1133">Transmembrane helix</keyword>
<feature type="transmembrane region" description="Helical" evidence="1">
    <location>
        <begin position="6"/>
        <end position="28"/>
    </location>
</feature>
<proteinExistence type="predicted"/>
<evidence type="ECO:0000313" key="3">
    <source>
        <dbReference type="Proteomes" id="UP000035036"/>
    </source>
</evidence>
<reference evidence="2 3" key="1">
    <citation type="journal article" date="2015" name="Genome Announc.">
        <title>Genomes of Geoalkalibacter ferrihydriticus Z-0531T and Geoalkalibacter subterraneus Red1T, Two Haloalkaliphilic Metal-Reducing Deltaproteobacteria.</title>
        <authorList>
            <person name="Badalamenti J.P."/>
            <person name="Krajmalnik-Brown R."/>
            <person name="Torres C.I."/>
            <person name="Bond D.R."/>
        </authorList>
    </citation>
    <scope>NUCLEOTIDE SEQUENCE [LARGE SCALE GENOMIC DNA]</scope>
    <source>
        <strain evidence="2 3">Red1</strain>
    </source>
</reference>
<dbReference type="InterPro" id="IPR045584">
    <property type="entry name" value="Pilin-like"/>
</dbReference>
<keyword evidence="1" id="KW-0472">Membrane</keyword>
<evidence type="ECO:0008006" key="4">
    <source>
        <dbReference type="Google" id="ProtNLM"/>
    </source>
</evidence>
<accession>A0A0B5FPR7</accession>
<dbReference type="Gene3D" id="3.30.700.10">
    <property type="entry name" value="Glycoprotein, Type 4 Pilin"/>
    <property type="match status" value="1"/>
</dbReference>
<dbReference type="KEGG" id="gsb:GSUB_04925"/>
<gene>
    <name evidence="2" type="ORF">GSUB_04925</name>
</gene>
<dbReference type="RefSeq" id="WP_040199501.1">
    <property type="nucleotide sequence ID" value="NZ_CP010311.1"/>
</dbReference>
<name>A0A0B5FPR7_9BACT</name>
<dbReference type="HOGENOM" id="CLU_1774760_0_0_7"/>
<keyword evidence="3" id="KW-1185">Reference proteome</keyword>
<dbReference type="Pfam" id="PF07963">
    <property type="entry name" value="N_methyl"/>
    <property type="match status" value="1"/>
</dbReference>
<dbReference type="InterPro" id="IPR012902">
    <property type="entry name" value="N_methyl_site"/>
</dbReference>
<sequence length="146" mass="15986">MNQNGFTLVEMLVAVTILAVGLLALAGLQVTTIQSNSQAADLVEATSLAQAAMERFQSIDGDRPWLRAEDLENVALDDLNDSSLDDLIQILSDSGYQLTLDLTVDADGVDHVSRIDMRVVSDQFRQRVGGRHAPRAVNVTVLKRYF</sequence>
<keyword evidence="1" id="KW-0812">Transmembrane</keyword>
<evidence type="ECO:0000313" key="2">
    <source>
        <dbReference type="EMBL" id="AJF06035.1"/>
    </source>
</evidence>